<name>A0A1F7JHX3_9BACT</name>
<evidence type="ECO:0000313" key="3">
    <source>
        <dbReference type="Proteomes" id="UP000178486"/>
    </source>
</evidence>
<feature type="transmembrane region" description="Helical" evidence="1">
    <location>
        <begin position="202"/>
        <end position="220"/>
    </location>
</feature>
<proteinExistence type="predicted"/>
<sequence length="225" mass="25495">MNSFHLKLIAAATMLIDHIGFVFFPQSLIFTVIGRLSFPLFAWLIANGSLHTRNTTNYAWRLFIFALISQWPYMLMTRLYDQSFGGINIMGTLFLGLGTIAMLKRTENKIIRISSIIAASIAAQVLHVDYGMVGVLSIVVFYVYRSSVFRMVLFQTMLFTIPSFGYLFLSNTSVPGSQLVQPAALISLLLIALHNGKEGTKISYYLYAFYPAHILLLYLIRTYLY</sequence>
<dbReference type="EMBL" id="MGAU01000020">
    <property type="protein sequence ID" value="OGK55204.1"/>
    <property type="molecule type" value="Genomic_DNA"/>
</dbReference>
<evidence type="ECO:0008006" key="4">
    <source>
        <dbReference type="Google" id="ProtNLM"/>
    </source>
</evidence>
<keyword evidence="1" id="KW-0472">Membrane</keyword>
<evidence type="ECO:0000256" key="1">
    <source>
        <dbReference type="SAM" id="Phobius"/>
    </source>
</evidence>
<comment type="caution">
    <text evidence="2">The sequence shown here is derived from an EMBL/GenBank/DDBJ whole genome shotgun (WGS) entry which is preliminary data.</text>
</comment>
<feature type="transmembrane region" description="Helical" evidence="1">
    <location>
        <begin position="115"/>
        <end position="142"/>
    </location>
</feature>
<dbReference type="AlphaFoldDB" id="A0A1F7JHX3"/>
<organism evidence="2 3">
    <name type="scientific">Candidatus Roizmanbacteria bacterium RIFCSPLOWO2_01_FULL_45_11</name>
    <dbReference type="NCBI Taxonomy" id="1802070"/>
    <lineage>
        <taxon>Bacteria</taxon>
        <taxon>Candidatus Roizmaniibacteriota</taxon>
    </lineage>
</organism>
<feature type="transmembrane region" description="Helical" evidence="1">
    <location>
        <begin position="58"/>
        <end position="76"/>
    </location>
</feature>
<gene>
    <name evidence="2" type="ORF">A3B56_03080</name>
</gene>
<accession>A0A1F7JHX3</accession>
<keyword evidence="1" id="KW-0812">Transmembrane</keyword>
<reference evidence="2 3" key="1">
    <citation type="journal article" date="2016" name="Nat. Commun.">
        <title>Thousands of microbial genomes shed light on interconnected biogeochemical processes in an aquifer system.</title>
        <authorList>
            <person name="Anantharaman K."/>
            <person name="Brown C.T."/>
            <person name="Hug L.A."/>
            <person name="Sharon I."/>
            <person name="Castelle C.J."/>
            <person name="Probst A.J."/>
            <person name="Thomas B.C."/>
            <person name="Singh A."/>
            <person name="Wilkins M.J."/>
            <person name="Karaoz U."/>
            <person name="Brodie E.L."/>
            <person name="Williams K.H."/>
            <person name="Hubbard S.S."/>
            <person name="Banfield J.F."/>
        </authorList>
    </citation>
    <scope>NUCLEOTIDE SEQUENCE [LARGE SCALE GENOMIC DNA]</scope>
</reference>
<keyword evidence="1" id="KW-1133">Transmembrane helix</keyword>
<evidence type="ECO:0000313" key="2">
    <source>
        <dbReference type="EMBL" id="OGK55204.1"/>
    </source>
</evidence>
<dbReference type="Proteomes" id="UP000178486">
    <property type="component" value="Unassembled WGS sequence"/>
</dbReference>
<dbReference type="InterPro" id="IPR008875">
    <property type="entry name" value="TraX"/>
</dbReference>
<protein>
    <recommendedName>
        <fullName evidence="4">TraX family protein</fullName>
    </recommendedName>
</protein>
<feature type="transmembrane region" description="Helical" evidence="1">
    <location>
        <begin position="23"/>
        <end position="46"/>
    </location>
</feature>
<feature type="transmembrane region" description="Helical" evidence="1">
    <location>
        <begin position="82"/>
        <end position="103"/>
    </location>
</feature>
<feature type="transmembrane region" description="Helical" evidence="1">
    <location>
        <begin position="148"/>
        <end position="167"/>
    </location>
</feature>
<dbReference type="Pfam" id="PF05857">
    <property type="entry name" value="TraX"/>
    <property type="match status" value="1"/>
</dbReference>